<evidence type="ECO:0000256" key="10">
    <source>
        <dbReference type="SAM" id="SignalP"/>
    </source>
</evidence>
<gene>
    <name evidence="12" type="ORF">DEO72_LG10g1346</name>
</gene>
<dbReference type="InterPro" id="IPR017926">
    <property type="entry name" value="GATASE"/>
</dbReference>
<dbReference type="FunFam" id="3.40.50.880:FF:000024">
    <property type="entry name" value="Folate gamma-glutamyl hydrolase"/>
    <property type="match status" value="2"/>
</dbReference>
<dbReference type="EC" id="3.4.19.9" evidence="3 9"/>
<feature type="active site" evidence="9">
    <location>
        <position position="574"/>
    </location>
</feature>
<comment type="subcellular location">
    <subcellularLocation>
        <location evidence="1">Secreted</location>
        <location evidence="1">Extracellular space</location>
    </subcellularLocation>
</comment>
<dbReference type="InterPro" id="IPR029062">
    <property type="entry name" value="Class_I_gatase-like"/>
</dbReference>
<feature type="active site" description="Nucleophile" evidence="8 9">
    <location>
        <position position="461"/>
    </location>
</feature>
<dbReference type="InterPro" id="IPR011697">
    <property type="entry name" value="Peptidase_C26"/>
</dbReference>
<dbReference type="GO" id="GO:0005576">
    <property type="term" value="C:extracellular region"/>
    <property type="evidence" value="ECO:0007669"/>
    <property type="project" value="UniProtKB-SubCell"/>
</dbReference>
<dbReference type="PROSITE" id="PS51273">
    <property type="entry name" value="GATASE_TYPE_1"/>
    <property type="match status" value="1"/>
</dbReference>
<evidence type="ECO:0000256" key="5">
    <source>
        <dbReference type="ARBA" id="ARBA00022729"/>
    </source>
</evidence>
<dbReference type="GO" id="GO:0005773">
    <property type="term" value="C:vacuole"/>
    <property type="evidence" value="ECO:0007669"/>
    <property type="project" value="TreeGrafter"/>
</dbReference>
<feature type="signal peptide" evidence="10">
    <location>
        <begin position="1"/>
        <end position="22"/>
    </location>
</feature>
<accession>A0A4D6N8G9</accession>
<feature type="chain" id="PRO_5020023211" description="folate gamma-glutamyl hydrolase" evidence="10">
    <location>
        <begin position="23"/>
        <end position="649"/>
    </location>
</feature>
<evidence type="ECO:0000256" key="1">
    <source>
        <dbReference type="ARBA" id="ARBA00004239"/>
    </source>
</evidence>
<evidence type="ECO:0000256" key="3">
    <source>
        <dbReference type="ARBA" id="ARBA00012886"/>
    </source>
</evidence>
<evidence type="ECO:0000256" key="2">
    <source>
        <dbReference type="ARBA" id="ARBA00011083"/>
    </source>
</evidence>
<evidence type="ECO:0000256" key="6">
    <source>
        <dbReference type="ARBA" id="ARBA00022801"/>
    </source>
</evidence>
<evidence type="ECO:0000256" key="7">
    <source>
        <dbReference type="ARBA" id="ARBA00051589"/>
    </source>
</evidence>
<dbReference type="Gene3D" id="3.40.50.880">
    <property type="match status" value="2"/>
</dbReference>
<dbReference type="SUPFAM" id="SSF52317">
    <property type="entry name" value="Class I glutamine amidotransferase-like"/>
    <property type="match status" value="2"/>
</dbReference>
<dbReference type="PANTHER" id="PTHR11315:SF0">
    <property type="entry name" value="FOLATE GAMMA-GLUTAMYL HYDROLASE"/>
    <property type="match status" value="1"/>
</dbReference>
<protein>
    <recommendedName>
        <fullName evidence="3 9">folate gamma-glutamyl hydrolase</fullName>
        <ecNumber evidence="3 9">3.4.19.9</ecNumber>
    </recommendedName>
</protein>
<reference evidence="12 13" key="1">
    <citation type="submission" date="2019-04" db="EMBL/GenBank/DDBJ databases">
        <title>An improved genome assembly and genetic linkage map for asparagus bean, Vigna unguiculata ssp. sesquipedialis.</title>
        <authorList>
            <person name="Xia Q."/>
            <person name="Zhang R."/>
            <person name="Dong Y."/>
        </authorList>
    </citation>
    <scope>NUCLEOTIDE SEQUENCE [LARGE SCALE GENOMIC DNA]</scope>
    <source>
        <tissue evidence="12">Leaf</tissue>
    </source>
</reference>
<sequence>MANNTVFSLFFFVTLFTCLVAAIVNNDHILLPSQLHQDNSLSSSSSCTAPDPKLNPRPVIGILSNPGDGAAGRLSNSSGISYIAASYVKFVESGGARVIPLLYNESPDSLLAKLSLTNGVIFTGGLASSGPYLKALQFVFQAALERNDAGEHFPVLGLNLGGNLLIKIVAEQADVLETFNASSLPSSLQLWINALEDGSLYQTFPLDLLQLVRSECLVLHNHRYAITPRRLQYNRKLSSFFDILATSTDRDNKVFVSTARGTKYPVTVNLWNPEKNAFEWATSLKAPHTANAVLVTQSAANFFVSEARKSSNRPDAQAVRDNLIYNYKATYSGVAGCRAPDPNLYYQPVIGIVSHPGDGASGRLSNATGVSYIAASYVKFVEAAGARVVPLIYNEPPEKLLKVKAYRYSVIVTAKLELVNGVLFTGGWAKSGLYFKTVTKIFKKILEKNDAGDHFPLYAVCLGFELITMIISQDNNILEEFSASNQASTIQFVESAKVEETVFQRFPPELLRKMTTDCLVMQNHRYGISPGKLLDNRKLSSFFEILTTCTDEDDKVYVSTVSSRNYPVTGFQWHPEKNAFEWGSPRIPHTEDAIQITQHAANFLVSEARKSINRPVIQELLDNLIYNYSPTYGGKAGKGFDEVYLFAEA</sequence>
<evidence type="ECO:0000256" key="8">
    <source>
        <dbReference type="PIRSR" id="PIRSR615527-1"/>
    </source>
</evidence>
<keyword evidence="5 10" id="KW-0732">Signal</keyword>
<dbReference type="Proteomes" id="UP000501690">
    <property type="component" value="Linkage Group LG10"/>
</dbReference>
<feature type="active site" description="Proton donor" evidence="8">
    <location>
        <position position="574"/>
    </location>
</feature>
<evidence type="ECO:0000256" key="9">
    <source>
        <dbReference type="PROSITE-ProRule" id="PRU00607"/>
    </source>
</evidence>
<dbReference type="EMBL" id="CP039354">
    <property type="protein sequence ID" value="QCE10120.1"/>
    <property type="molecule type" value="Genomic_DNA"/>
</dbReference>
<proteinExistence type="inferred from homology"/>
<dbReference type="InterPro" id="IPR015527">
    <property type="entry name" value="Pept_C26_g-glut_hydrolase"/>
</dbReference>
<dbReference type="PANTHER" id="PTHR11315">
    <property type="entry name" value="PROTEASE FAMILY C26 GAMMA-GLUTAMYL HYDROLASE"/>
    <property type="match status" value="1"/>
</dbReference>
<feature type="domain" description="Glutamine amidotransferase" evidence="11">
    <location>
        <begin position="402"/>
        <end position="579"/>
    </location>
</feature>
<comment type="similarity">
    <text evidence="2">Belongs to the peptidase C26 family.</text>
</comment>
<evidence type="ECO:0000313" key="12">
    <source>
        <dbReference type="EMBL" id="QCE10120.1"/>
    </source>
</evidence>
<evidence type="ECO:0000259" key="11">
    <source>
        <dbReference type="Pfam" id="PF00117"/>
    </source>
</evidence>
<comment type="caution">
    <text evidence="9">Lacks conserved residue(s) required for the propagation of feature annotation.</text>
</comment>
<organism evidence="12 13">
    <name type="scientific">Vigna unguiculata</name>
    <name type="common">Cowpea</name>
    <dbReference type="NCBI Taxonomy" id="3917"/>
    <lineage>
        <taxon>Eukaryota</taxon>
        <taxon>Viridiplantae</taxon>
        <taxon>Streptophyta</taxon>
        <taxon>Embryophyta</taxon>
        <taxon>Tracheophyta</taxon>
        <taxon>Spermatophyta</taxon>
        <taxon>Magnoliopsida</taxon>
        <taxon>eudicotyledons</taxon>
        <taxon>Gunneridae</taxon>
        <taxon>Pentapetalae</taxon>
        <taxon>rosids</taxon>
        <taxon>fabids</taxon>
        <taxon>Fabales</taxon>
        <taxon>Fabaceae</taxon>
        <taxon>Papilionoideae</taxon>
        <taxon>50 kb inversion clade</taxon>
        <taxon>NPAAA clade</taxon>
        <taxon>indigoferoid/millettioid clade</taxon>
        <taxon>Phaseoleae</taxon>
        <taxon>Vigna</taxon>
    </lineage>
</organism>
<keyword evidence="13" id="KW-1185">Reference proteome</keyword>
<comment type="catalytic activity">
    <reaction evidence="7 9">
        <text>(6S)-5,6,7,8-tetrahydrofolyl-(gamma-L-Glu)(n) + (n-1) H2O = (6S)-5,6,7,8-tetrahydrofolate + (n-1) L-glutamate</text>
        <dbReference type="Rhea" id="RHEA:56784"/>
        <dbReference type="Rhea" id="RHEA-COMP:14738"/>
        <dbReference type="ChEBI" id="CHEBI:15377"/>
        <dbReference type="ChEBI" id="CHEBI:29985"/>
        <dbReference type="ChEBI" id="CHEBI:57453"/>
        <dbReference type="ChEBI" id="CHEBI:141005"/>
        <dbReference type="EC" id="3.4.19.9"/>
    </reaction>
</comment>
<name>A0A4D6N8G9_VIGUN</name>
<keyword evidence="4" id="KW-0964">Secreted</keyword>
<keyword evidence="6 9" id="KW-0378">Hydrolase</keyword>
<evidence type="ECO:0000256" key="4">
    <source>
        <dbReference type="ARBA" id="ARBA00022525"/>
    </source>
</evidence>
<dbReference type="GO" id="GO:0046900">
    <property type="term" value="P:tetrahydrofolylpolyglutamate metabolic process"/>
    <property type="evidence" value="ECO:0007669"/>
    <property type="project" value="TreeGrafter"/>
</dbReference>
<evidence type="ECO:0000313" key="13">
    <source>
        <dbReference type="Proteomes" id="UP000501690"/>
    </source>
</evidence>
<dbReference type="PROSITE" id="PS51275">
    <property type="entry name" value="PEPTIDASE_C26_GGH"/>
    <property type="match status" value="2"/>
</dbReference>
<dbReference type="GO" id="GO:0034722">
    <property type="term" value="F:gamma-glutamyl-peptidase activity"/>
    <property type="evidence" value="ECO:0007669"/>
    <property type="project" value="UniProtKB-UniRule"/>
</dbReference>
<dbReference type="AlphaFoldDB" id="A0A4D6N8G9"/>
<dbReference type="Pfam" id="PF00117">
    <property type="entry name" value="GATase"/>
    <property type="match status" value="1"/>
</dbReference>
<dbReference type="Pfam" id="PF07722">
    <property type="entry name" value="Peptidase_C26"/>
    <property type="match status" value="1"/>
</dbReference>